<reference evidence="2" key="1">
    <citation type="journal article" date="2017" name="Med. Chem. Commun.">
        <title>Nonomuraea sp. ATCC 55076 harbours the largest actinomycete chromosome to date and the kistamicin biosynthetic gene cluster.</title>
        <authorList>
            <person name="Nazari B."/>
            <person name="Forneris C.C."/>
            <person name="Gibson M.I."/>
            <person name="Moon K."/>
            <person name="Schramma K.R."/>
            <person name="Seyedsayamdost M.R."/>
        </authorList>
    </citation>
    <scope>NUCLEOTIDE SEQUENCE [LARGE SCALE GENOMIC DNA]</scope>
    <source>
        <strain evidence="2">ATCC 55076</strain>
    </source>
</reference>
<organism evidence="1 2">
    <name type="scientific">[Actinomadura] parvosata subsp. kistnae</name>
    <dbReference type="NCBI Taxonomy" id="1909395"/>
    <lineage>
        <taxon>Bacteria</taxon>
        <taxon>Bacillati</taxon>
        <taxon>Actinomycetota</taxon>
        <taxon>Actinomycetes</taxon>
        <taxon>Streptosporangiales</taxon>
        <taxon>Streptosporangiaceae</taxon>
        <taxon>Nonomuraea</taxon>
    </lineage>
</organism>
<keyword evidence="2" id="KW-1185">Reference proteome</keyword>
<dbReference type="AlphaFoldDB" id="A0A1V0AD85"/>
<gene>
    <name evidence="1" type="ORF">BKM31_48000</name>
</gene>
<evidence type="ECO:0000313" key="1">
    <source>
        <dbReference type="EMBL" id="AQZ68190.1"/>
    </source>
</evidence>
<name>A0A1V0AD85_9ACTN</name>
<dbReference type="KEGG" id="noa:BKM31_48000"/>
<sequence length="107" mass="12012">MAGRVVQCTVIAFHAIRPFTRGELVRRKVTALALLAVTALAPAVATTTPAHAASELKMVYSYLPYDTCIAFGQSGQQTGRWQTWWCSTHYPQTYPGYYTYDLWAYVN</sequence>
<accession>A0A1V0AD85</accession>
<protein>
    <submittedName>
        <fullName evidence="1">Uncharacterized protein</fullName>
    </submittedName>
</protein>
<dbReference type="EMBL" id="CP017717">
    <property type="protein sequence ID" value="AQZ68190.1"/>
    <property type="molecule type" value="Genomic_DNA"/>
</dbReference>
<dbReference type="Proteomes" id="UP000190797">
    <property type="component" value="Chromosome"/>
</dbReference>
<proteinExistence type="predicted"/>
<evidence type="ECO:0000313" key="2">
    <source>
        <dbReference type="Proteomes" id="UP000190797"/>
    </source>
</evidence>